<dbReference type="SUPFAM" id="SSF53335">
    <property type="entry name" value="S-adenosyl-L-methionine-dependent methyltransferases"/>
    <property type="match status" value="1"/>
</dbReference>
<evidence type="ECO:0000313" key="2">
    <source>
        <dbReference type="Proteomes" id="UP000199355"/>
    </source>
</evidence>
<reference evidence="2" key="1">
    <citation type="submission" date="2016-10" db="EMBL/GenBank/DDBJ databases">
        <authorList>
            <person name="Varghese N."/>
            <person name="Submissions S."/>
        </authorList>
    </citation>
    <scope>NUCLEOTIDE SEQUENCE [LARGE SCALE GENOMIC DNA]</scope>
    <source>
        <strain evidence="2">KHC7</strain>
    </source>
</reference>
<keyword evidence="1" id="KW-0489">Methyltransferase</keyword>
<dbReference type="STRING" id="571438.SAMN05192586_102126"/>
<gene>
    <name evidence="1" type="ORF">SAMN05192586_102126</name>
</gene>
<accession>A0A1G7IYU1</accession>
<protein>
    <submittedName>
        <fullName evidence="1">Methyltransferase domain-containing protein</fullName>
    </submittedName>
</protein>
<keyword evidence="1" id="KW-0808">Transferase</keyword>
<dbReference type="EMBL" id="FNBX01000002">
    <property type="protein sequence ID" value="SDF17867.1"/>
    <property type="molecule type" value="Genomic_DNA"/>
</dbReference>
<dbReference type="Pfam" id="PF13489">
    <property type="entry name" value="Methyltransf_23"/>
    <property type="match status" value="1"/>
</dbReference>
<dbReference type="OrthoDB" id="5450212at2"/>
<name>A0A1G7IYU1_9BACT</name>
<evidence type="ECO:0000313" key="1">
    <source>
        <dbReference type="EMBL" id="SDF17867.1"/>
    </source>
</evidence>
<dbReference type="GO" id="GO:0032259">
    <property type="term" value="P:methylation"/>
    <property type="evidence" value="ECO:0007669"/>
    <property type="project" value="UniProtKB-KW"/>
</dbReference>
<sequence length="256" mass="29947">MRRFYQESWQGIPFTTFSHISFFHLAEPKFYAVFYEELFRRYKGWDDLPAQWRANKRKDARWLVGQLRAKLAQEPAGRSEPVRVLSIGSGVGYMENVLLEEMPELELHVNEPSTVSMRWLRRRVPNERIYIGLPPACLPADVQYDMIYLSTVDYGIPTREFAHLLGELRAQLAPGGEIILLSASLLEEDSAIGSFVNAIKILIRAALHFLGIRRQQFWGWRRTRAEYRELFKQAGFTKVQDGWLEDGFETYWIRGR</sequence>
<proteinExistence type="predicted"/>
<dbReference type="Proteomes" id="UP000199355">
    <property type="component" value="Unassembled WGS sequence"/>
</dbReference>
<dbReference type="GO" id="GO:0008168">
    <property type="term" value="F:methyltransferase activity"/>
    <property type="evidence" value="ECO:0007669"/>
    <property type="project" value="UniProtKB-KW"/>
</dbReference>
<dbReference type="InterPro" id="IPR029063">
    <property type="entry name" value="SAM-dependent_MTases_sf"/>
</dbReference>
<dbReference type="RefSeq" id="WP_092152668.1">
    <property type="nucleotide sequence ID" value="NZ_FNBX01000002.1"/>
</dbReference>
<keyword evidence="2" id="KW-1185">Reference proteome</keyword>
<dbReference type="AlphaFoldDB" id="A0A1G7IYU1"/>
<organism evidence="1 2">
    <name type="scientific">Desulfovibrio legallii</name>
    <dbReference type="NCBI Taxonomy" id="571438"/>
    <lineage>
        <taxon>Bacteria</taxon>
        <taxon>Pseudomonadati</taxon>
        <taxon>Thermodesulfobacteriota</taxon>
        <taxon>Desulfovibrionia</taxon>
        <taxon>Desulfovibrionales</taxon>
        <taxon>Desulfovibrionaceae</taxon>
        <taxon>Desulfovibrio</taxon>
    </lineage>
</organism>
<dbReference type="Gene3D" id="3.40.50.150">
    <property type="entry name" value="Vaccinia Virus protein VP39"/>
    <property type="match status" value="1"/>
</dbReference>